<evidence type="ECO:0000313" key="3">
    <source>
        <dbReference type="Proteomes" id="UP001500218"/>
    </source>
</evidence>
<evidence type="ECO:0000256" key="1">
    <source>
        <dbReference type="SAM" id="MobiDB-lite"/>
    </source>
</evidence>
<reference evidence="3" key="1">
    <citation type="journal article" date="2019" name="Int. J. Syst. Evol. Microbiol.">
        <title>The Global Catalogue of Microorganisms (GCM) 10K type strain sequencing project: providing services to taxonomists for standard genome sequencing and annotation.</title>
        <authorList>
            <consortium name="The Broad Institute Genomics Platform"/>
            <consortium name="The Broad Institute Genome Sequencing Center for Infectious Disease"/>
            <person name="Wu L."/>
            <person name="Ma J."/>
        </authorList>
    </citation>
    <scope>NUCLEOTIDE SEQUENCE [LARGE SCALE GENOMIC DNA]</scope>
    <source>
        <strain evidence="3">JCM 13250</strain>
    </source>
</reference>
<evidence type="ECO:0008006" key="4">
    <source>
        <dbReference type="Google" id="ProtNLM"/>
    </source>
</evidence>
<dbReference type="Gene3D" id="3.40.710.10">
    <property type="entry name" value="DD-peptidase/beta-lactamase superfamily"/>
    <property type="match status" value="1"/>
</dbReference>
<dbReference type="SUPFAM" id="SSF56601">
    <property type="entry name" value="beta-lactamase/transpeptidase-like"/>
    <property type="match status" value="1"/>
</dbReference>
<proteinExistence type="predicted"/>
<dbReference type="InterPro" id="IPR012338">
    <property type="entry name" value="Beta-lactam/transpept-like"/>
</dbReference>
<dbReference type="RefSeq" id="WP_344131276.1">
    <property type="nucleotide sequence ID" value="NZ_BAAALT010000081.1"/>
</dbReference>
<comment type="caution">
    <text evidence="2">The sequence shown here is derived from an EMBL/GenBank/DDBJ whole genome shotgun (WGS) entry which is preliminary data.</text>
</comment>
<accession>A0ABP4Y9T4</accession>
<organism evidence="2 3">
    <name type="scientific">Luedemannella flava</name>
    <dbReference type="NCBI Taxonomy" id="349316"/>
    <lineage>
        <taxon>Bacteria</taxon>
        <taxon>Bacillati</taxon>
        <taxon>Actinomycetota</taxon>
        <taxon>Actinomycetes</taxon>
        <taxon>Micromonosporales</taxon>
        <taxon>Micromonosporaceae</taxon>
        <taxon>Luedemannella</taxon>
    </lineage>
</organism>
<protein>
    <recommendedName>
        <fullName evidence="4">Beta-lactamase class A</fullName>
    </recommendedName>
</protein>
<dbReference type="EMBL" id="BAAALT010000081">
    <property type="protein sequence ID" value="GAA1806111.1"/>
    <property type="molecule type" value="Genomic_DNA"/>
</dbReference>
<name>A0ABP4Y9T4_9ACTN</name>
<gene>
    <name evidence="2" type="ORF">GCM10009682_29940</name>
</gene>
<sequence length="307" mass="33525">MRWTRWPPRRAPARITLAAGAALAVLATIGLTVLDGAPDRDPARADPGPAPTAEPNPSAAPLIATPSPSPPPPVKPKVKVSVDVDGWFSWAFVDRLADKEYGSANRDLTRFSESTIKAGLAADFLRRASAAGGKPARYRLDQIRSMIRDSSDPMADRIWSAGGEEQTIARLARVCGLPDAAPFTDMWSQTYVSARDLARLADCIADGTAAGPTWTDWLLNEMRHVRGEGDFGIAHALPEADRATVAVKNGWYLHTGDRWQVNCMAVTDGWSLAVLLNYPGPRGLRYGDRICREVTRQLLPTIRHLRR</sequence>
<evidence type="ECO:0000313" key="2">
    <source>
        <dbReference type="EMBL" id="GAA1806111.1"/>
    </source>
</evidence>
<dbReference type="Proteomes" id="UP001500218">
    <property type="component" value="Unassembled WGS sequence"/>
</dbReference>
<keyword evidence="3" id="KW-1185">Reference proteome</keyword>
<feature type="region of interest" description="Disordered" evidence="1">
    <location>
        <begin position="36"/>
        <end position="75"/>
    </location>
</feature>